<feature type="domain" description="HTH lysR-type" evidence="5">
    <location>
        <begin position="10"/>
        <end position="67"/>
    </location>
</feature>
<dbReference type="PANTHER" id="PTHR30537:SF26">
    <property type="entry name" value="GLYCINE CLEAVAGE SYSTEM TRANSCRIPTIONAL ACTIVATOR"/>
    <property type="match status" value="1"/>
</dbReference>
<dbReference type="SUPFAM" id="SSF53850">
    <property type="entry name" value="Periplasmic binding protein-like II"/>
    <property type="match status" value="1"/>
</dbReference>
<dbReference type="Gene3D" id="3.40.190.10">
    <property type="entry name" value="Periplasmic binding protein-like II"/>
    <property type="match status" value="2"/>
</dbReference>
<dbReference type="RefSeq" id="WP_149502965.1">
    <property type="nucleotide sequence ID" value="NZ_CP035708.1"/>
</dbReference>
<dbReference type="GO" id="GO:0006351">
    <property type="term" value="P:DNA-templated transcription"/>
    <property type="evidence" value="ECO:0007669"/>
    <property type="project" value="TreeGrafter"/>
</dbReference>
<dbReference type="FunFam" id="1.10.10.10:FF:000038">
    <property type="entry name" value="Glycine cleavage system transcriptional activator"/>
    <property type="match status" value="1"/>
</dbReference>
<evidence type="ECO:0000259" key="5">
    <source>
        <dbReference type="PROSITE" id="PS50931"/>
    </source>
</evidence>
<dbReference type="InterPro" id="IPR000847">
    <property type="entry name" value="LysR_HTH_N"/>
</dbReference>
<proteinExistence type="inferred from homology"/>
<dbReference type="PRINTS" id="PR00039">
    <property type="entry name" value="HTHLYSR"/>
</dbReference>
<name>A0A5C1Q2E8_9BURK</name>
<evidence type="ECO:0000256" key="4">
    <source>
        <dbReference type="ARBA" id="ARBA00023163"/>
    </source>
</evidence>
<dbReference type="InterPro" id="IPR036390">
    <property type="entry name" value="WH_DNA-bd_sf"/>
</dbReference>
<accession>A0A5C1Q2E8</accession>
<comment type="similarity">
    <text evidence="1">Belongs to the LysR transcriptional regulatory family.</text>
</comment>
<reference evidence="6 9" key="2">
    <citation type="submission" date="2024-06" db="EMBL/GenBank/DDBJ databases">
        <title>Genomic Encyclopedia of Type Strains, Phase IV (KMG-IV): sequencing the most valuable type-strain genomes for metagenomic binning, comparative biology and taxonomic classification.</title>
        <authorList>
            <person name="Goeker M."/>
        </authorList>
    </citation>
    <scope>NUCLEOTIDE SEQUENCE [LARGE SCALE GENOMIC DNA]</scope>
    <source>
        <strain evidence="6 9">D-501</strain>
    </source>
</reference>
<dbReference type="InterPro" id="IPR005119">
    <property type="entry name" value="LysR_subst-bd"/>
</dbReference>
<evidence type="ECO:0000313" key="8">
    <source>
        <dbReference type="Proteomes" id="UP000323522"/>
    </source>
</evidence>
<organism evidence="7 8">
    <name type="scientific">Sphaerotilus sulfidivorans</name>
    <dbReference type="NCBI Taxonomy" id="639200"/>
    <lineage>
        <taxon>Bacteria</taxon>
        <taxon>Pseudomonadati</taxon>
        <taxon>Pseudomonadota</taxon>
        <taxon>Betaproteobacteria</taxon>
        <taxon>Burkholderiales</taxon>
        <taxon>Sphaerotilaceae</taxon>
        <taxon>Sphaerotilus</taxon>
    </lineage>
</organism>
<dbReference type="EMBL" id="JBEPLS010000006">
    <property type="protein sequence ID" value="MET3604265.1"/>
    <property type="molecule type" value="Genomic_DNA"/>
</dbReference>
<dbReference type="PROSITE" id="PS50931">
    <property type="entry name" value="HTH_LYSR"/>
    <property type="match status" value="1"/>
</dbReference>
<gene>
    <name evidence="6" type="ORF">ABIC99_002079</name>
    <name evidence="7" type="ORF">EWH46_05090</name>
</gene>
<dbReference type="GO" id="GO:0043565">
    <property type="term" value="F:sequence-specific DNA binding"/>
    <property type="evidence" value="ECO:0007669"/>
    <property type="project" value="TreeGrafter"/>
</dbReference>
<evidence type="ECO:0000313" key="7">
    <source>
        <dbReference type="EMBL" id="QEN00222.1"/>
    </source>
</evidence>
<evidence type="ECO:0000256" key="3">
    <source>
        <dbReference type="ARBA" id="ARBA00023125"/>
    </source>
</evidence>
<evidence type="ECO:0000313" key="9">
    <source>
        <dbReference type="Proteomes" id="UP001549111"/>
    </source>
</evidence>
<dbReference type="InterPro" id="IPR036388">
    <property type="entry name" value="WH-like_DNA-bd_sf"/>
</dbReference>
<dbReference type="Pfam" id="PF03466">
    <property type="entry name" value="LysR_substrate"/>
    <property type="match status" value="1"/>
</dbReference>
<keyword evidence="2" id="KW-0805">Transcription regulation</keyword>
<dbReference type="InterPro" id="IPR058163">
    <property type="entry name" value="LysR-type_TF_proteobact-type"/>
</dbReference>
<dbReference type="PANTHER" id="PTHR30537">
    <property type="entry name" value="HTH-TYPE TRANSCRIPTIONAL REGULATOR"/>
    <property type="match status" value="1"/>
</dbReference>
<keyword evidence="4" id="KW-0804">Transcription</keyword>
<reference evidence="7 8" key="1">
    <citation type="submission" date="2019-02" db="EMBL/GenBank/DDBJ databases">
        <title>Complete Genome Sequence and Methylome Analysis of Sphaerotilus natans subsp. sulfidivorans D-507.</title>
        <authorList>
            <person name="Fomenkov A."/>
            <person name="Gridneva E."/>
            <person name="Smolyakov D."/>
            <person name="Dubinina G."/>
            <person name="Vincze T."/>
            <person name="Grabovich M."/>
            <person name="Roberts R.J."/>
        </authorList>
    </citation>
    <scope>NUCLEOTIDE SEQUENCE [LARGE SCALE GENOMIC DNA]</scope>
    <source>
        <strain evidence="7 8">D-507</strain>
    </source>
</reference>
<dbReference type="EMBL" id="CP035708">
    <property type="protein sequence ID" value="QEN00222.1"/>
    <property type="molecule type" value="Genomic_DNA"/>
</dbReference>
<evidence type="ECO:0000256" key="1">
    <source>
        <dbReference type="ARBA" id="ARBA00009437"/>
    </source>
</evidence>
<keyword evidence="9" id="KW-1185">Reference proteome</keyword>
<dbReference type="AlphaFoldDB" id="A0A5C1Q2E8"/>
<dbReference type="Pfam" id="PF00126">
    <property type="entry name" value="HTH_1"/>
    <property type="match status" value="1"/>
</dbReference>
<dbReference type="Proteomes" id="UP000323522">
    <property type="component" value="Chromosome"/>
</dbReference>
<sequence length="317" mass="34408">MSELSRRRLPGTTALAVFEAAARHESFTRAAEELAMTQSAVCRQVAGLEALLDVKLFRRTRRGVRLTEAGSGYALRVADWLDTLERDTRELMAGAGRVPVIELAVVPTFATCWLLPRLPAFRPGRVQVNLHSRTRPFLFDETRLDAAIHAGDGHWPGCTSRPILSERLIPVASAGLLTAHGLAPDGAPLPAEALARLPRLQQTTRPLAWRRWFAAAGLRVADDQSGPAYEQFSMSVQAAALGLGVALVPDFAAAAALADGRLRGVAAALDSELAYHYVVPESHADDALLREFGDWLAAQAETHRETFHAARSTDLKE</sequence>
<dbReference type="OrthoDB" id="9178397at2"/>
<dbReference type="SUPFAM" id="SSF46785">
    <property type="entry name" value="Winged helix' DNA-binding domain"/>
    <property type="match status" value="1"/>
</dbReference>
<dbReference type="GO" id="GO:0003700">
    <property type="term" value="F:DNA-binding transcription factor activity"/>
    <property type="evidence" value="ECO:0007669"/>
    <property type="project" value="InterPro"/>
</dbReference>
<dbReference type="Proteomes" id="UP001549111">
    <property type="component" value="Unassembled WGS sequence"/>
</dbReference>
<dbReference type="Gene3D" id="1.10.10.10">
    <property type="entry name" value="Winged helix-like DNA-binding domain superfamily/Winged helix DNA-binding domain"/>
    <property type="match status" value="1"/>
</dbReference>
<protein>
    <submittedName>
        <fullName evidence="6">LysR family glycine cleavage system transcriptional activator</fullName>
    </submittedName>
    <submittedName>
        <fullName evidence="7">LysR family transcriptional regulator</fullName>
    </submittedName>
</protein>
<keyword evidence="3" id="KW-0238">DNA-binding</keyword>
<dbReference type="KEGG" id="snn:EWH46_05090"/>
<evidence type="ECO:0000256" key="2">
    <source>
        <dbReference type="ARBA" id="ARBA00023015"/>
    </source>
</evidence>
<evidence type="ECO:0000313" key="6">
    <source>
        <dbReference type="EMBL" id="MET3604265.1"/>
    </source>
</evidence>